<keyword evidence="4" id="KW-0288">FMN</keyword>
<evidence type="ECO:0000256" key="2">
    <source>
        <dbReference type="ARBA" id="ARBA00007118"/>
    </source>
</evidence>
<dbReference type="Proteomes" id="UP000037460">
    <property type="component" value="Unassembled WGS sequence"/>
</dbReference>
<evidence type="ECO:0000256" key="1">
    <source>
        <dbReference type="ARBA" id="ARBA00001917"/>
    </source>
</evidence>
<dbReference type="InterPro" id="IPR052530">
    <property type="entry name" value="NAD(P)H_nitroreductase"/>
</dbReference>
<evidence type="ECO:0000256" key="7">
    <source>
        <dbReference type="ARBA" id="ARBA00023027"/>
    </source>
</evidence>
<evidence type="ECO:0000259" key="9">
    <source>
        <dbReference type="Pfam" id="PF00881"/>
    </source>
</evidence>
<reference evidence="11" key="1">
    <citation type="journal article" date="2015" name="PLoS Genet.">
        <title>Genome Sequence and Transcriptome Analyses of Chrysochromulina tobin: Metabolic Tools for Enhanced Algal Fitness in the Prominent Order Prymnesiales (Haptophyceae).</title>
        <authorList>
            <person name="Hovde B.T."/>
            <person name="Deodato C.R."/>
            <person name="Hunsperger H.M."/>
            <person name="Ryken S.A."/>
            <person name="Yost W."/>
            <person name="Jha R.K."/>
            <person name="Patterson J."/>
            <person name="Monnat R.J. Jr."/>
            <person name="Barlow S.B."/>
            <person name="Starkenburg S.R."/>
            <person name="Cattolico R.A."/>
        </authorList>
    </citation>
    <scope>NUCLEOTIDE SEQUENCE</scope>
    <source>
        <strain evidence="11">CCMP291</strain>
    </source>
</reference>
<dbReference type="InterPro" id="IPR026021">
    <property type="entry name" value="YdjA-like"/>
</dbReference>
<protein>
    <submittedName>
        <fullName evidence="10">Nitroreductase</fullName>
    </submittedName>
</protein>
<keyword evidence="5" id="KW-0521">NADP</keyword>
<comment type="similarity">
    <text evidence="2">Belongs to the nitroreductase family.</text>
</comment>
<dbReference type="InterPro" id="IPR000415">
    <property type="entry name" value="Nitroreductase-like"/>
</dbReference>
<organism evidence="10 11">
    <name type="scientific">Chrysochromulina tobinii</name>
    <dbReference type="NCBI Taxonomy" id="1460289"/>
    <lineage>
        <taxon>Eukaryota</taxon>
        <taxon>Haptista</taxon>
        <taxon>Haptophyta</taxon>
        <taxon>Prymnesiophyceae</taxon>
        <taxon>Prymnesiales</taxon>
        <taxon>Chrysochromulinaceae</taxon>
        <taxon>Chrysochromulina</taxon>
    </lineage>
</organism>
<dbReference type="InterPro" id="IPR029479">
    <property type="entry name" value="Nitroreductase"/>
</dbReference>
<evidence type="ECO:0000256" key="5">
    <source>
        <dbReference type="ARBA" id="ARBA00022857"/>
    </source>
</evidence>
<evidence type="ECO:0000256" key="8">
    <source>
        <dbReference type="SAM" id="Phobius"/>
    </source>
</evidence>
<evidence type="ECO:0000256" key="3">
    <source>
        <dbReference type="ARBA" id="ARBA00022630"/>
    </source>
</evidence>
<dbReference type="PANTHER" id="PTHR43821">
    <property type="entry name" value="NAD(P)H NITROREDUCTASE YDJA-RELATED"/>
    <property type="match status" value="1"/>
</dbReference>
<keyword evidence="11" id="KW-1185">Reference proteome</keyword>
<keyword evidence="8" id="KW-1133">Transmembrane helix</keyword>
<dbReference type="Gene3D" id="3.40.109.10">
    <property type="entry name" value="NADH Oxidase"/>
    <property type="match status" value="1"/>
</dbReference>
<gene>
    <name evidence="10" type="ORF">Ctob_006262</name>
</gene>
<feature type="transmembrane region" description="Helical" evidence="8">
    <location>
        <begin position="29"/>
        <end position="46"/>
    </location>
</feature>
<feature type="transmembrane region" description="Helical" evidence="8">
    <location>
        <begin position="103"/>
        <end position="126"/>
    </location>
</feature>
<sequence length="352" mass="37381">MRSPFSRPPPPPPLVPEPTFVTLTTESKLIATIYFTCAAVALYFAYSCSGVNGGASNGASKAGPTPVTTFAAVAAALLLLVGPPDSVDTILRLVTLSEMPLGAIPAVLVLGAALTLAVSFLSIAFATPTPPTPPTPPSSTTPALPSSEATFQLLRRRRSVFPKDYTGAPVPRPVIERALEAANWAPTHGKTEPWRFVVFAGAALDALHTIKREATQRQLASKPVELAAALTKMDAKRAELEKVSAIVAIVRKRVPNAKGLLMPEWEETCAVACAVQNLHLQLTADGYVGYWSSGGVDGWADDPEVRRLVGADGAVDGARDKVLGWFHVGVTDKNPESFQARRGKLTEKVTWL</sequence>
<dbReference type="PANTHER" id="PTHR43821:SF1">
    <property type="entry name" value="NAD(P)H NITROREDUCTASE YDJA-RELATED"/>
    <property type="match status" value="1"/>
</dbReference>
<evidence type="ECO:0000313" key="11">
    <source>
        <dbReference type="Proteomes" id="UP000037460"/>
    </source>
</evidence>
<keyword evidence="6" id="KW-0560">Oxidoreductase</keyword>
<proteinExistence type="inferred from homology"/>
<keyword evidence="3" id="KW-0285">Flavoprotein</keyword>
<dbReference type="SUPFAM" id="SSF55469">
    <property type="entry name" value="FMN-dependent nitroreductase-like"/>
    <property type="match status" value="1"/>
</dbReference>
<dbReference type="CDD" id="cd02135">
    <property type="entry name" value="YdjA-like"/>
    <property type="match status" value="1"/>
</dbReference>
<comment type="cofactor">
    <cofactor evidence="1">
        <name>FMN</name>
        <dbReference type="ChEBI" id="CHEBI:58210"/>
    </cofactor>
</comment>
<name>A0A0M0J8F9_9EUKA</name>
<dbReference type="Pfam" id="PF00881">
    <property type="entry name" value="Nitroreductase"/>
    <property type="match status" value="1"/>
</dbReference>
<feature type="transmembrane region" description="Helical" evidence="8">
    <location>
        <begin position="66"/>
        <end position="82"/>
    </location>
</feature>
<dbReference type="OrthoDB" id="41362at2759"/>
<evidence type="ECO:0000256" key="6">
    <source>
        <dbReference type="ARBA" id="ARBA00023002"/>
    </source>
</evidence>
<keyword evidence="8" id="KW-0472">Membrane</keyword>
<comment type="caution">
    <text evidence="10">The sequence shown here is derived from an EMBL/GenBank/DDBJ whole genome shotgun (WGS) entry which is preliminary data.</text>
</comment>
<dbReference type="AlphaFoldDB" id="A0A0M0J8F9"/>
<keyword evidence="8" id="KW-0812">Transmembrane</keyword>
<dbReference type="EMBL" id="JWZX01003252">
    <property type="protein sequence ID" value="KOO22765.1"/>
    <property type="molecule type" value="Genomic_DNA"/>
</dbReference>
<accession>A0A0M0J8F9</accession>
<evidence type="ECO:0000256" key="4">
    <source>
        <dbReference type="ARBA" id="ARBA00022643"/>
    </source>
</evidence>
<dbReference type="GO" id="GO:0016491">
    <property type="term" value="F:oxidoreductase activity"/>
    <property type="evidence" value="ECO:0007669"/>
    <property type="project" value="UniProtKB-KW"/>
</dbReference>
<keyword evidence="7" id="KW-0520">NAD</keyword>
<feature type="domain" description="Nitroreductase" evidence="9">
    <location>
        <begin position="154"/>
        <end position="329"/>
    </location>
</feature>
<evidence type="ECO:0000313" key="10">
    <source>
        <dbReference type="EMBL" id="KOO22765.1"/>
    </source>
</evidence>